<dbReference type="PANTHER" id="PTHR46583:SF2">
    <property type="entry name" value="RGS DOMAIN-CONTAINING PROTEIN"/>
    <property type="match status" value="1"/>
</dbReference>
<dbReference type="InterPro" id="IPR036305">
    <property type="entry name" value="RGS_sf"/>
</dbReference>
<evidence type="ECO:0000256" key="1">
    <source>
        <dbReference type="SAM" id="MobiDB-lite"/>
    </source>
</evidence>
<sequence>MKSIDIVTSDSLEESLSCDDLFLEYFNKFLTFPAFPQRLCYSRFTGTFHDLEKETPPVAPICDNQDGADDVSRIFSLHINGGRGQGGIIPGGTATAGGRANGATGPIYAAKDDERERLINWAKEYRLPFFLETQMYRELKLCKLLVRPLDPRRGSSRIRGYSRLSIGYTTTTSMISGTLRNESPLRALTSLDDQSSIDWAEVTSDKFTTIPRPTSKAFSLPPNMGLGRTFSATALYETSATESSSIDNRMVAKRPCTHKRRYPITSPSSRRPDQSESSRPNLMSDSGLGTAAVDYAQSGMSGKTRTIATRADTLGVGSRWESEEGYSTRTAGSRSKTAMTSSSLPGDGYLTPASPTWILLNGDSKYEGKSALRTAESPSKPHRATIVLPKTRTQGPMVRIAAESSTEIDTTTQNTSKTADEQADDEFTYDDETNDVIDDEDDDFDDEEGVLDFDDRDSSCEETETEIATIEKVHSMSLQHIKERIFRTKSGMDSFVRFLRGTPGQNLFEFWLDTEEFKDSVTRFEARPASGLSSELVLASSSGHPDSDESALRLKRHRLFRNILDRYKFSLTSEATEQIRQAQANQGLSYRVFSRAQYDVLRRLRSYWLPRFVIHKRSDPKFKDSLATGIWDDEDPFAYNPVIPRPTIPCLPLLSVGFVNFPDKATPDELTMQTLESATAQVAAATAARPSTSQIRVMSARSGSLHTVLRALEAELEAGFPFQNYTRRHEPKEVGNTYAFLMSLEYLIDQSADKRPSNNTGQASVLLNAVEAYSLYQTFLIRDSPLYVKPPRKLTTSLSSLQRALRDATAPRSQQTGFVSSSLFRQVKQHAVAVTSACLKRYRKHEIAAYHQSKTGQKLESPTEAPTSETPETPLHDDVCKKADDESLSESATTFSNFQPYYSEDDSTETDSASTMYSYDVERIRQLASSIRQKGAKKPQRPPPKKVAAAKKVLKTRGTTAAAKGHLATKVQFILPGSEEKKGKQENEEDENERVEEGSEEDKKRRKKKNKKTMMNQHPNRMTFAEIRENKLLYTFMRKYISQCESVEVQNMMQMFVHCDTLMSIPATEVERRTVLATELARTYIHSSGPKQIAMPTERSAALFRELPNPTDNSIREIQDYVMPSLDQAAANFSLGFGTLLKEYKLDLRSDLGQHINKAEIALKSLTLKPSSKRRRALGKHSARQTPTSDHKVLFLKTLDRAKEGSLPVELLHFYKYLQGFGVQEGFPLIHNDLMFYIEVNKFIASFHDDHDIVTLKRKVISIRDCYVDSQMDRALQIDIKTGTAERLRRAMDAFVEDKGRDPHTASLFDDAQHTVFNELLPFWAGFVTAMSPTEREGKRPVLKGERMQKRRLEAFQKMNDPKVVFDLPSQQPRFDMRGIEFSFSVNSGIQWKAWSEVSSSRSSTPPLAGVIEVVKAPPIAQKRIVRRSGFTIRKLQTSKSKEEAEKKPFRKAFENLPKAPESKLAWKKTKSKKEKNSSQVGAGSTINYVASVC</sequence>
<accession>A0ABP0GQK3</accession>
<feature type="region of interest" description="Disordered" evidence="1">
    <location>
        <begin position="891"/>
        <end position="913"/>
    </location>
</feature>
<feature type="region of interest" description="Disordered" evidence="1">
    <location>
        <begin position="850"/>
        <end position="879"/>
    </location>
</feature>
<organism evidence="3 4">
    <name type="scientific">Clavelina lepadiformis</name>
    <name type="common">Light-bulb sea squirt</name>
    <name type="synonym">Ascidia lepadiformis</name>
    <dbReference type="NCBI Taxonomy" id="159417"/>
    <lineage>
        <taxon>Eukaryota</taxon>
        <taxon>Metazoa</taxon>
        <taxon>Chordata</taxon>
        <taxon>Tunicata</taxon>
        <taxon>Ascidiacea</taxon>
        <taxon>Aplousobranchia</taxon>
        <taxon>Clavelinidae</taxon>
        <taxon>Clavelina</taxon>
    </lineage>
</organism>
<feature type="domain" description="RGS" evidence="2">
    <location>
        <begin position="483"/>
        <end position="613"/>
    </location>
</feature>
<dbReference type="SUPFAM" id="SSF48097">
    <property type="entry name" value="Regulator of G-protein signaling, RGS"/>
    <property type="match status" value="3"/>
</dbReference>
<dbReference type="Gene3D" id="1.10.167.10">
    <property type="entry name" value="Regulator of G-protein Signalling 4, domain 2"/>
    <property type="match status" value="3"/>
</dbReference>
<feature type="compositionally biased region" description="Polar residues" evidence="1">
    <location>
        <begin position="404"/>
        <end position="417"/>
    </location>
</feature>
<reference evidence="3 4" key="1">
    <citation type="submission" date="2024-02" db="EMBL/GenBank/DDBJ databases">
        <authorList>
            <person name="Daric V."/>
            <person name="Darras S."/>
        </authorList>
    </citation>
    <scope>NUCLEOTIDE SEQUENCE [LARGE SCALE GENOMIC DNA]</scope>
</reference>
<feature type="region of interest" description="Disordered" evidence="1">
    <location>
        <begin position="241"/>
        <end position="287"/>
    </location>
</feature>
<evidence type="ECO:0000313" key="3">
    <source>
        <dbReference type="EMBL" id="CAK8693166.1"/>
    </source>
</evidence>
<name>A0ABP0GQK3_CLALP</name>
<feature type="region of interest" description="Disordered" evidence="1">
    <location>
        <begin position="404"/>
        <end position="459"/>
    </location>
</feature>
<feature type="region of interest" description="Disordered" evidence="1">
    <location>
        <begin position="1437"/>
        <end position="1482"/>
    </location>
</feature>
<feature type="compositionally biased region" description="Polar residues" evidence="1">
    <location>
        <begin position="891"/>
        <end position="900"/>
    </location>
</feature>
<dbReference type="InterPro" id="IPR042651">
    <property type="entry name" value="Rgs22"/>
</dbReference>
<feature type="region of interest" description="Disordered" evidence="1">
    <location>
        <begin position="957"/>
        <end position="1016"/>
    </location>
</feature>
<proteinExistence type="predicted"/>
<evidence type="ECO:0000313" key="4">
    <source>
        <dbReference type="Proteomes" id="UP001642483"/>
    </source>
</evidence>
<feature type="compositionally biased region" description="Basic residues" evidence="1">
    <location>
        <begin position="251"/>
        <end position="262"/>
    </location>
</feature>
<protein>
    <recommendedName>
        <fullName evidence="2">RGS domain-containing protein</fullName>
    </recommendedName>
</protein>
<dbReference type="InterPro" id="IPR016137">
    <property type="entry name" value="RGS"/>
</dbReference>
<comment type="caution">
    <text evidence="3">The sequence shown here is derived from an EMBL/GenBank/DDBJ whole genome shotgun (WGS) entry which is preliminary data.</text>
</comment>
<evidence type="ECO:0000259" key="2">
    <source>
        <dbReference type="PROSITE" id="PS50132"/>
    </source>
</evidence>
<feature type="compositionally biased region" description="Acidic residues" evidence="1">
    <location>
        <begin position="421"/>
        <end position="459"/>
    </location>
</feature>
<dbReference type="Proteomes" id="UP001642483">
    <property type="component" value="Unassembled WGS sequence"/>
</dbReference>
<feature type="compositionally biased region" description="Polar residues" evidence="1">
    <location>
        <begin position="325"/>
        <end position="344"/>
    </location>
</feature>
<feature type="region of interest" description="Disordered" evidence="1">
    <location>
        <begin position="318"/>
        <end position="347"/>
    </location>
</feature>
<feature type="compositionally biased region" description="Basic and acidic residues" evidence="1">
    <location>
        <begin position="1440"/>
        <end position="1454"/>
    </location>
</feature>
<dbReference type="PROSITE" id="PS50132">
    <property type="entry name" value="RGS"/>
    <property type="match status" value="1"/>
</dbReference>
<keyword evidence="4" id="KW-1185">Reference proteome</keyword>
<dbReference type="InterPro" id="IPR044926">
    <property type="entry name" value="RGS_subdomain_2"/>
</dbReference>
<dbReference type="PANTHER" id="PTHR46583">
    <property type="entry name" value="REGULATOR OF G-PROTEIN SIGNALING 22"/>
    <property type="match status" value="1"/>
</dbReference>
<gene>
    <name evidence="3" type="ORF">CVLEPA_LOCUS26484</name>
</gene>
<dbReference type="EMBL" id="CAWYQH010000130">
    <property type="protein sequence ID" value="CAK8693166.1"/>
    <property type="molecule type" value="Genomic_DNA"/>
</dbReference>
<feature type="compositionally biased region" description="Low complexity" evidence="1">
    <location>
        <begin position="860"/>
        <end position="873"/>
    </location>
</feature>